<feature type="repeat" description="CSPG" evidence="5">
    <location>
        <begin position="684"/>
        <end position="777"/>
    </location>
</feature>
<dbReference type="InterPro" id="IPR013320">
    <property type="entry name" value="ConA-like_dom_sf"/>
</dbReference>
<dbReference type="Pfam" id="PF02210">
    <property type="entry name" value="Laminin_G_2"/>
    <property type="match status" value="2"/>
</dbReference>
<dbReference type="EMBL" id="JAAWVN010018376">
    <property type="protein sequence ID" value="MBN3292833.1"/>
    <property type="molecule type" value="Genomic_DNA"/>
</dbReference>
<feature type="compositionally biased region" description="Polar residues" evidence="6">
    <location>
        <begin position="2434"/>
        <end position="2446"/>
    </location>
</feature>
<evidence type="ECO:0000256" key="1">
    <source>
        <dbReference type="ARBA" id="ARBA00022729"/>
    </source>
</evidence>
<feature type="repeat" description="CSPG" evidence="5">
    <location>
        <begin position="1965"/>
        <end position="2059"/>
    </location>
</feature>
<accession>A0ABS2Z257</accession>
<keyword evidence="7" id="KW-1133">Transmembrane helix</keyword>
<keyword evidence="1" id="KW-0732">Signal</keyword>
<evidence type="ECO:0000256" key="7">
    <source>
        <dbReference type="SAM" id="Phobius"/>
    </source>
</evidence>
<feature type="repeat" description="CSPG" evidence="5">
    <location>
        <begin position="794"/>
        <end position="892"/>
    </location>
</feature>
<comment type="caution">
    <text evidence="9">The sequence shown here is derived from an EMBL/GenBank/DDBJ whole genome shotgun (WGS) entry which is preliminary data.</text>
</comment>
<name>A0ABS2Z257_POLSE</name>
<protein>
    <submittedName>
        <fullName evidence="9">CSPG4 protein</fullName>
    </submittedName>
</protein>
<keyword evidence="7" id="KW-0472">Membrane</keyword>
<feature type="region of interest" description="Disordered" evidence="6">
    <location>
        <begin position="2427"/>
        <end position="2446"/>
    </location>
</feature>
<dbReference type="PROSITE" id="PS51854">
    <property type="entry name" value="CSPG"/>
    <property type="match status" value="12"/>
</dbReference>
<feature type="domain" description="Laminin G" evidence="8">
    <location>
        <begin position="341"/>
        <end position="520"/>
    </location>
</feature>
<dbReference type="InterPro" id="IPR001791">
    <property type="entry name" value="Laminin_G"/>
</dbReference>
<dbReference type="Gene3D" id="2.60.120.200">
    <property type="match status" value="2"/>
</dbReference>
<dbReference type="PANTHER" id="PTHR45739">
    <property type="entry name" value="MATRIX PROTEIN, PUTATIVE-RELATED"/>
    <property type="match status" value="1"/>
</dbReference>
<keyword evidence="2" id="KW-0677">Repeat</keyword>
<feature type="region of interest" description="Disordered" evidence="6">
    <location>
        <begin position="2349"/>
        <end position="2380"/>
    </location>
</feature>
<organism evidence="9 10">
    <name type="scientific">Polypterus senegalus</name>
    <name type="common">Senegal bichir</name>
    <dbReference type="NCBI Taxonomy" id="55291"/>
    <lineage>
        <taxon>Eukaryota</taxon>
        <taxon>Metazoa</taxon>
        <taxon>Chordata</taxon>
        <taxon>Craniata</taxon>
        <taxon>Vertebrata</taxon>
        <taxon>Euteleostomi</taxon>
        <taxon>Actinopterygii</taxon>
        <taxon>Polypteriformes</taxon>
        <taxon>Polypteridae</taxon>
        <taxon>Polypterus</taxon>
    </lineage>
</organism>
<sequence length="2524" mass="282893">MMNVDWKRTELEAGQRWASEINFQISGFLAEDQRTGLVSSGALFPQINYQHLHVRENLCISIYKLLWQQTASHLVAVTEVEAEVDISGENARELVVLFGTSVMSPRLVSSVQLKRLVEQDQYLLDLLPFNRGYGNMALILAAFTCKARKSLPQGSLIPASFYGDGYVELKTVESSNRTSLHFRFRTSKPNGLLFLAAGNHDYCLAELKSGHLQVKINLGSGERILHSDKANPLNDLAWHTVELQHDNNNVILTADKHFTSSVKMPGKRYELNIDDGLYVGGTGGLAKAYLINEPSNFRGCIDDLLFNQHNILSSLRSYYGFKNVYEVSLGCSPQFFANEEDPISFFSSKAFVSFPLWNTQEEGIFESVIHTSSDQGVLLYSSGQKEDFVAMEIRSGILTAVIGKGGNKYELSSKIPVNDRKWHYVKLRLTSKHLQLTLDQETEKRMLESRGKNLILRTPLYVGGIEDGMRAEVGKLGLTSILGRSYRGASFKGCIKDIKINSERIGLNNATVTKDISVGCEPEKEPEPLTEVVPTIVNLSPTIAGVVTTTKQPEKKRNQNFVVLRTLVVAEGGRGSLESKNIKLNLEFKALGLRQSQILFKIEEQPVHGQLRLDVDEEQEENTFTMLDLWHGRVMYIHGGSEDPLDYFTFSVFTNSKKEVPSYLKGDKRYRFNITVTPTNDAPELTLPEGNLFVVLENSKKRLTSDVLKAVDVDSNSTSLIFSLLGNLNSEAGFLENSENPSKAITTFRQTDLEEGKIYYVHTGVRTSRIVLRVSDGEKISNTVVLRIMAVPLDYKFANNTGIEVIQGGTALINNSHLAIQTNAVRQEIEIRFDITETPLYGEVQRWHPSGEWKVTNMFSQRTLERERVRYVSTFRGQQRSDVSDQFKCKVSIGGLANDEVLFAIKVKWVQYKLLKNKALEIDKVKRMVFSQNNLNAILKGSKLAEHDLFYRVLTLPQKGRILLNNETVKEKSVFSQKNVTDKKVEYELIDRPKNDSEDIFTFQLFSKYADSAVYKFKIVIKADMNSIILSNNGLALLEGESKLITKSELFAETLNSKAIKYKVTNGPKHGNLKRINLSDSSSSNNNITDFTNQDILDERIIYVHDDSESTHDEFIFIASIIDFTETEVLEAENAESEGTFSISIELKNDEKPVRVVDKVFQVVRNGQRLLTTDDLCYHDADSDFNDGQLLYTRRGIPNGDLILVNNASQKLYQFRQEDLEEKRVLFVHRGADYSRFVLFVTDGKHYTSSLLEVSAQEPFLKVSNNTGLLVQKGKEANFSSANFSIVTNLDIRHNREITYEVFALPKFGRLYLKGLPVESFTHDDLEKGHLVYHHDNSNNLVDKFSFTVKAEDVSLDASIHVRVYLESHQRPPKVVHNSSLLVEEGKPVKISKRKLEVVHEDSLPSEIVFTIKTPPHYGYIRSFAEGKEHYLGTEQTPITSFTQQDINDGNIQYVQVAANQLTDDFVLDVTNEITEIKGILISIDIIPSVIPVQVLNFTIHEGSSKALTEDIIKVTNKHFAGLNFEYYVLDPPKHGYIENSRFPGMKLSHFTRKQVENEFIYYVHDNSESIYDNFTIIANDTDLRKQSQPSTMHVNIIPVNDEAPAITTNKILRVWVDSVTEITGDDLNAEDKDSSPAALEYIITPPSNGHLALKSATNRRILNFTQEHINQGQLVFVHNGAMSGGFNFQVNDGMNFAPRQIFSITARTLVINMESNTPLRVFPGSRTTISADNLRAVTNDMAGNRTISYTIVSSPKLGRLIRVGPNNSIVEISTFTQAMVDEGLIAYEQNNQDSIGWSLQDSFLFKVSSSPASLETEIFNITVSYDNTGAERRSQLLQNSGAVVTEGDKVHIDKSKLDASNLLVKLPETQRHAYEIWYGVTSLPRHGVIVVGERNLTKEKPNFSQFILNKYGITYFHDNSESKEDSFTFEVWLNLKSKTAIRPQDDGDVVEEIFNITIIPINDQPPELKTKTPRLSIVQGGKEAIGPQHLNVIDKDNSPEELIYTIISKPNNGHLAMDISTNDSILTFTQADINSGKIWFVQDGSPSAGVFYFSVTDGKHRPLYKLFNLDVIPITVFLSNNTGLSLEQGQSFVLVSSDQLAAETNGRSTAIEYRVTRPPQFGQLLIDNSPVLLFGQQDINQGRLFYHFTDSTASEDSFEFAVFTAESNLTDQVVNVTVKPLIIMRSDLKFLNEFASKLELEMLNATELARLSSSDPQFVISVPPYYGKILKSQKAKGTMEAVNSFTLQELKVGAVLLKSSANMTGHDVLNDSFTFVLRANNVQPAVGEFVYAIIPYDPSLVPLYSTLKPPLTTLTLGNNHSISQVSLFPTTTEPKIVTQKSVKPVQKWKGKNRWGDQDRSSVPEVTGTESAIRPRESTTKITAVRAETEASKATNPLFIILPVLACLLLTIILVVLILVSRHKKEKQRPLIQNHPNNTGTAPSSPNLCAVERSLTVPSVTVTPLQNSATSSPMMLGPRGTNILASGSPTDTSLRLCTWNNLDPETVKHCRTTNPTLRPNQYWV</sequence>
<feature type="repeat" description="CSPG" evidence="5">
    <location>
        <begin position="1372"/>
        <end position="1471"/>
    </location>
</feature>
<evidence type="ECO:0000313" key="10">
    <source>
        <dbReference type="Proteomes" id="UP001166052"/>
    </source>
</evidence>
<feature type="non-terminal residue" evidence="9">
    <location>
        <position position="1"/>
    </location>
</feature>
<keyword evidence="7" id="KW-0812">Transmembrane</keyword>
<feature type="repeat" description="CSPG" evidence="5">
    <location>
        <begin position="1026"/>
        <end position="1120"/>
    </location>
</feature>
<feature type="repeat" description="CSPG" evidence="5">
    <location>
        <begin position="2076"/>
        <end position="2164"/>
    </location>
</feature>
<feature type="repeat" description="CSPG" evidence="5">
    <location>
        <begin position="1260"/>
        <end position="1350"/>
    </location>
</feature>
<dbReference type="PANTHER" id="PTHR45739:SF12">
    <property type="entry name" value="CHONDROITIN SULFATE PROTEOGLYCAN 4-LIKE ISOFORM X2"/>
    <property type="match status" value="1"/>
</dbReference>
<keyword evidence="10" id="KW-1185">Reference proteome</keyword>
<feature type="repeat" description="CSPG" evidence="5">
    <location>
        <begin position="1604"/>
        <end position="1694"/>
    </location>
</feature>
<dbReference type="SUPFAM" id="SSF49899">
    <property type="entry name" value="Concanavalin A-like lectins/glucanases"/>
    <property type="match status" value="2"/>
</dbReference>
<dbReference type="Proteomes" id="UP001166052">
    <property type="component" value="Unassembled WGS sequence"/>
</dbReference>
<evidence type="ECO:0000256" key="2">
    <source>
        <dbReference type="ARBA" id="ARBA00022737"/>
    </source>
</evidence>
<dbReference type="Pfam" id="PF16184">
    <property type="entry name" value="Cadherin_3"/>
    <property type="match status" value="13"/>
</dbReference>
<comment type="caution">
    <text evidence="4">Lacks conserved residue(s) required for the propagation of feature annotation.</text>
</comment>
<evidence type="ECO:0000256" key="5">
    <source>
        <dbReference type="PROSITE-ProRule" id="PRU01201"/>
    </source>
</evidence>
<dbReference type="InterPro" id="IPR039005">
    <property type="entry name" value="CSPG_rpt"/>
</dbReference>
<dbReference type="PROSITE" id="PS50025">
    <property type="entry name" value="LAM_G_DOMAIN"/>
    <property type="match status" value="2"/>
</dbReference>
<feature type="non-terminal residue" evidence="9">
    <location>
        <position position="2524"/>
    </location>
</feature>
<dbReference type="CDD" id="cd00110">
    <property type="entry name" value="LamG"/>
    <property type="match status" value="2"/>
</dbReference>
<evidence type="ECO:0000256" key="6">
    <source>
        <dbReference type="SAM" id="MobiDB-lite"/>
    </source>
</evidence>
<dbReference type="SMART" id="SM00282">
    <property type="entry name" value="LamG"/>
    <property type="match status" value="2"/>
</dbReference>
<evidence type="ECO:0000256" key="4">
    <source>
        <dbReference type="PROSITE-ProRule" id="PRU00122"/>
    </source>
</evidence>
<feature type="repeat" description="CSPG" evidence="5">
    <location>
        <begin position="1711"/>
        <end position="1809"/>
    </location>
</feature>
<feature type="repeat" description="CSPG" evidence="5">
    <location>
        <begin position="1487"/>
        <end position="1580"/>
    </location>
</feature>
<reference evidence="9" key="1">
    <citation type="journal article" date="2021" name="Cell">
        <title>Tracing the genetic footprints of vertebrate landing in non-teleost ray-finned fishes.</title>
        <authorList>
            <person name="Bi X."/>
            <person name="Wang K."/>
            <person name="Yang L."/>
            <person name="Pan H."/>
            <person name="Jiang H."/>
            <person name="Wei Q."/>
            <person name="Fang M."/>
            <person name="Yu H."/>
            <person name="Zhu C."/>
            <person name="Cai Y."/>
            <person name="He Y."/>
            <person name="Gan X."/>
            <person name="Zeng H."/>
            <person name="Yu D."/>
            <person name="Zhu Y."/>
            <person name="Jiang H."/>
            <person name="Qiu Q."/>
            <person name="Yang H."/>
            <person name="Zhang Y.E."/>
            <person name="Wang W."/>
            <person name="Zhu M."/>
            <person name="He S."/>
            <person name="Zhang G."/>
        </authorList>
    </citation>
    <scope>NUCLEOTIDE SEQUENCE</scope>
    <source>
        <strain evidence="9">Bchr_001</strain>
    </source>
</reference>
<feature type="repeat" description="CSPG" evidence="5">
    <location>
        <begin position="558"/>
        <end position="653"/>
    </location>
</feature>
<gene>
    <name evidence="9" type="primary">Cspg4</name>
    <name evidence="9" type="ORF">GTO92_0020477</name>
</gene>
<proteinExistence type="predicted"/>
<evidence type="ECO:0000256" key="3">
    <source>
        <dbReference type="ARBA" id="ARBA00023180"/>
    </source>
</evidence>
<feature type="transmembrane region" description="Helical" evidence="7">
    <location>
        <begin position="2398"/>
        <end position="2420"/>
    </location>
</feature>
<evidence type="ECO:0000313" key="9">
    <source>
        <dbReference type="EMBL" id="MBN3292833.1"/>
    </source>
</evidence>
<dbReference type="InterPro" id="IPR051561">
    <property type="entry name" value="FRAS1_ECM"/>
</dbReference>
<feature type="domain" description="Laminin G" evidence="8">
    <location>
        <begin position="156"/>
        <end position="331"/>
    </location>
</feature>
<keyword evidence="3" id="KW-0325">Glycoprotein</keyword>
<feature type="repeat" description="CSPG" evidence="5">
    <location>
        <begin position="1834"/>
        <end position="1933"/>
    </location>
</feature>
<evidence type="ECO:0000259" key="8">
    <source>
        <dbReference type="PROSITE" id="PS50025"/>
    </source>
</evidence>